<comment type="caution">
    <text evidence="1">The sequence shown here is derived from an EMBL/GenBank/DDBJ whole genome shotgun (WGS) entry which is preliminary data.</text>
</comment>
<dbReference type="EMBL" id="BMJS01000047">
    <property type="protein sequence ID" value="GGG06955.1"/>
    <property type="molecule type" value="Genomic_DNA"/>
</dbReference>
<dbReference type="AlphaFoldDB" id="A0A8J2Z6N8"/>
<evidence type="ECO:0000313" key="1">
    <source>
        <dbReference type="EMBL" id="GGG06955.1"/>
    </source>
</evidence>
<evidence type="ECO:0000313" key="2">
    <source>
        <dbReference type="Proteomes" id="UP000636949"/>
    </source>
</evidence>
<reference evidence="1" key="2">
    <citation type="submission" date="2020-09" db="EMBL/GenBank/DDBJ databases">
        <authorList>
            <person name="Sun Q."/>
            <person name="Zhou Y."/>
        </authorList>
    </citation>
    <scope>NUCLEOTIDE SEQUENCE</scope>
    <source>
        <strain evidence="1">CGMCC 1.15758</strain>
    </source>
</reference>
<keyword evidence="2" id="KW-1185">Reference proteome</keyword>
<organism evidence="1 2">
    <name type="scientific">Cysteiniphilum litorale</name>
    <dbReference type="NCBI Taxonomy" id="2056700"/>
    <lineage>
        <taxon>Bacteria</taxon>
        <taxon>Pseudomonadati</taxon>
        <taxon>Pseudomonadota</taxon>
        <taxon>Gammaproteobacteria</taxon>
        <taxon>Thiotrichales</taxon>
        <taxon>Fastidiosibacteraceae</taxon>
        <taxon>Cysteiniphilum</taxon>
    </lineage>
</organism>
<gene>
    <name evidence="1" type="ORF">GCM10010995_25580</name>
</gene>
<dbReference type="RefSeq" id="WP_117004048.1">
    <property type="nucleotide sequence ID" value="NZ_BMJS01000047.1"/>
</dbReference>
<reference evidence="1" key="1">
    <citation type="journal article" date="2014" name="Int. J. Syst. Evol. Microbiol.">
        <title>Complete genome sequence of Corynebacterium casei LMG S-19264T (=DSM 44701T), isolated from a smear-ripened cheese.</title>
        <authorList>
            <consortium name="US DOE Joint Genome Institute (JGI-PGF)"/>
            <person name="Walter F."/>
            <person name="Albersmeier A."/>
            <person name="Kalinowski J."/>
            <person name="Ruckert C."/>
        </authorList>
    </citation>
    <scope>NUCLEOTIDE SEQUENCE</scope>
    <source>
        <strain evidence="1">CGMCC 1.15758</strain>
    </source>
</reference>
<dbReference type="Proteomes" id="UP000636949">
    <property type="component" value="Unassembled WGS sequence"/>
</dbReference>
<sequence>MSLSYSEFTRAIQLLAKDKSQNIRSIKDFCEVTGYSYDTVLGWRKKPHVPPVAQSWLKLYQENLLLKRQNDEYMVLCGEFKMLSSAMEAVPENSQAPDRNKRKNK</sequence>
<protein>
    <submittedName>
        <fullName evidence="1">Uncharacterized protein</fullName>
    </submittedName>
</protein>
<name>A0A8J2Z6N8_9GAMM</name>
<proteinExistence type="predicted"/>
<dbReference type="OrthoDB" id="646694at2"/>
<accession>A0A8J2Z6N8</accession>